<keyword evidence="5" id="KW-1185">Reference proteome</keyword>
<sequence length="98" mass="10993">MSDKKKNQVNASIISDAFAEKVENYFAENPKKKKVYVSSDGYLFEVKKFATNHGDTLEDKEIITAKNPLQIDVTIEEEEEEEDPTPPSGVAATQKITQ</sequence>
<reference evidence="3 4" key="1">
    <citation type="submission" date="2017-05" db="EMBL/GenBank/DDBJ databases">
        <authorList>
            <person name="Varghese N."/>
            <person name="Submissions S."/>
        </authorList>
    </citation>
    <scope>NUCLEOTIDE SEQUENCE [LARGE SCALE GENOMIC DNA]</scope>
    <source>
        <strain evidence="3 4">DSM 19382</strain>
    </source>
</reference>
<dbReference type="EMBL" id="FXTA01000001">
    <property type="protein sequence ID" value="SMO42565.1"/>
    <property type="molecule type" value="Genomic_DNA"/>
</dbReference>
<organism evidence="3 4">
    <name type="scientific">Flavobacterium resistens</name>
    <dbReference type="NCBI Taxonomy" id="443612"/>
    <lineage>
        <taxon>Bacteria</taxon>
        <taxon>Pseudomonadati</taxon>
        <taxon>Bacteroidota</taxon>
        <taxon>Flavobacteriia</taxon>
        <taxon>Flavobacteriales</taxon>
        <taxon>Flavobacteriaceae</taxon>
        <taxon>Flavobacterium</taxon>
    </lineage>
</organism>
<dbReference type="EMBL" id="WKKG01000012">
    <property type="protein sequence ID" value="MRX70273.1"/>
    <property type="molecule type" value="Genomic_DNA"/>
</dbReference>
<feature type="region of interest" description="Disordered" evidence="1">
    <location>
        <begin position="76"/>
        <end position="98"/>
    </location>
</feature>
<dbReference type="Proteomes" id="UP000317289">
    <property type="component" value="Unassembled WGS sequence"/>
</dbReference>
<evidence type="ECO:0000256" key="1">
    <source>
        <dbReference type="SAM" id="MobiDB-lite"/>
    </source>
</evidence>
<dbReference type="Proteomes" id="UP000468990">
    <property type="component" value="Unassembled WGS sequence"/>
</dbReference>
<protein>
    <submittedName>
        <fullName evidence="3">Uncharacterized protein</fullName>
    </submittedName>
</protein>
<accession>A0A521B668</accession>
<dbReference type="AlphaFoldDB" id="A0A521B668"/>
<dbReference type="OrthoDB" id="1451180at2"/>
<evidence type="ECO:0000313" key="4">
    <source>
        <dbReference type="Proteomes" id="UP000317289"/>
    </source>
</evidence>
<name>A0A521B668_9FLAO</name>
<evidence type="ECO:0000313" key="2">
    <source>
        <dbReference type="EMBL" id="MRX70273.1"/>
    </source>
</evidence>
<evidence type="ECO:0000313" key="5">
    <source>
        <dbReference type="Proteomes" id="UP000468990"/>
    </source>
</evidence>
<evidence type="ECO:0000313" key="3">
    <source>
        <dbReference type="EMBL" id="SMO42565.1"/>
    </source>
</evidence>
<dbReference type="RefSeq" id="WP_142449386.1">
    <property type="nucleotide sequence ID" value="NZ_FXTA01000001.1"/>
</dbReference>
<reference evidence="2 5" key="2">
    <citation type="submission" date="2019-11" db="EMBL/GenBank/DDBJ databases">
        <title>Flavobacterium resistens genome.</title>
        <authorList>
            <person name="Wilson V.M."/>
            <person name="Newman J.D."/>
        </authorList>
    </citation>
    <scope>NUCLEOTIDE SEQUENCE [LARGE SCALE GENOMIC DNA]</scope>
    <source>
        <strain evidence="2 5">DSM 19382</strain>
    </source>
</reference>
<proteinExistence type="predicted"/>
<gene>
    <name evidence="2" type="ORF">GJU42_20045</name>
    <name evidence="3" type="ORF">SAMN06265349_101725</name>
</gene>